<dbReference type="SUPFAM" id="SSF53098">
    <property type="entry name" value="Ribonuclease H-like"/>
    <property type="match status" value="1"/>
</dbReference>
<accession>Q7M8D3</accession>
<dbReference type="GO" id="GO:0006298">
    <property type="term" value="P:mismatch repair"/>
    <property type="evidence" value="ECO:0007669"/>
    <property type="project" value="TreeGrafter"/>
</dbReference>
<name>Q7M8D3_WOLSU</name>
<dbReference type="InterPro" id="IPR012337">
    <property type="entry name" value="RNaseH-like_sf"/>
</dbReference>
<dbReference type="GO" id="GO:0005737">
    <property type="term" value="C:cytoplasm"/>
    <property type="evidence" value="ECO:0007669"/>
    <property type="project" value="UniProtKB-SubCell"/>
</dbReference>
<dbReference type="PANTHER" id="PTHR10954:SF18">
    <property type="entry name" value="RIBONUCLEASE HII"/>
    <property type="match status" value="1"/>
</dbReference>
<dbReference type="Proteomes" id="UP000000422">
    <property type="component" value="Chromosome"/>
</dbReference>
<dbReference type="RefSeq" id="WP_011139528.1">
    <property type="nucleotide sequence ID" value="NC_005090.1"/>
</dbReference>
<reference evidence="15 16" key="1">
    <citation type="journal article" date="2003" name="Proc. Natl. Acad. Sci. U.S.A.">
        <title>Complete genome sequence and analysis of Wolinella succinogenes.</title>
        <authorList>
            <person name="Baar C."/>
            <person name="Eppinger M."/>
            <person name="Raddatz G."/>
            <person name="Simon JM."/>
            <person name="Lanz C."/>
            <person name="Klimmek O."/>
            <person name="Nandakumar R."/>
            <person name="Gross R."/>
            <person name="Rosinus A."/>
            <person name="Keller H."/>
            <person name="Jagtap P."/>
            <person name="Linke B."/>
            <person name="Meyer F."/>
            <person name="Lederer H."/>
            <person name="Schuster S.C."/>
        </authorList>
    </citation>
    <scope>NUCLEOTIDE SEQUENCE [LARGE SCALE GENOMIC DNA]</scope>
    <source>
        <strain evidence="16">ATCC 29543 / DSM 1740 / CCUG 13145 / JCM 31913 / LMG 7466 / NCTC 11488 / FDC 602W</strain>
    </source>
</reference>
<keyword evidence="11" id="KW-0464">Manganese</keyword>
<evidence type="ECO:0000256" key="9">
    <source>
        <dbReference type="ARBA" id="ARBA00022759"/>
    </source>
</evidence>
<evidence type="ECO:0000256" key="10">
    <source>
        <dbReference type="ARBA" id="ARBA00022801"/>
    </source>
</evidence>
<proteinExistence type="inferred from homology"/>
<dbReference type="HOGENOM" id="CLU_036532_3_1_7"/>
<organism evidence="16">
    <name type="scientific">Wolinella succinogenes (strain ATCC 29543 / DSM 1740 / CCUG 13145 / JCM 31913 / LMG 7466 / NCTC 11488 / FDC 602W)</name>
    <name type="common">Vibrio succinogenes</name>
    <dbReference type="NCBI Taxonomy" id="273121"/>
    <lineage>
        <taxon>Bacteria</taxon>
        <taxon>Pseudomonadati</taxon>
        <taxon>Campylobacterota</taxon>
        <taxon>Epsilonproteobacteria</taxon>
        <taxon>Campylobacterales</taxon>
        <taxon>Helicobacteraceae</taxon>
        <taxon>Wolinella</taxon>
    </lineage>
</organism>
<evidence type="ECO:0000256" key="13">
    <source>
        <dbReference type="RuleBase" id="RU003515"/>
    </source>
</evidence>
<dbReference type="GO" id="GO:0032299">
    <property type="term" value="C:ribonuclease H2 complex"/>
    <property type="evidence" value="ECO:0007669"/>
    <property type="project" value="TreeGrafter"/>
</dbReference>
<evidence type="ECO:0000256" key="3">
    <source>
        <dbReference type="ARBA" id="ARBA00004065"/>
    </source>
</evidence>
<dbReference type="InterPro" id="IPR024567">
    <property type="entry name" value="RNase_HII/HIII_dom"/>
</dbReference>
<feature type="domain" description="RNase H type-2" evidence="14">
    <location>
        <begin position="1"/>
        <end position="183"/>
    </location>
</feature>
<keyword evidence="9 12" id="KW-0255">Endonuclease</keyword>
<feature type="binding site" evidence="12">
    <location>
        <position position="7"/>
    </location>
    <ligand>
        <name>a divalent metal cation</name>
        <dbReference type="ChEBI" id="CHEBI:60240"/>
    </ligand>
</feature>
<dbReference type="Gene3D" id="3.30.420.10">
    <property type="entry name" value="Ribonuclease H-like superfamily/Ribonuclease H"/>
    <property type="match status" value="1"/>
</dbReference>
<evidence type="ECO:0000256" key="12">
    <source>
        <dbReference type="PROSITE-ProRule" id="PRU01319"/>
    </source>
</evidence>
<evidence type="ECO:0000313" key="15">
    <source>
        <dbReference type="EMBL" id="CAE10744.1"/>
    </source>
</evidence>
<dbReference type="CDD" id="cd07182">
    <property type="entry name" value="RNase_HII_bacteria_HII_like"/>
    <property type="match status" value="1"/>
</dbReference>
<gene>
    <name evidence="15" type="primary">rnhB</name>
    <name evidence="15" type="ordered locus">WS1718</name>
</gene>
<evidence type="ECO:0000256" key="4">
    <source>
        <dbReference type="ARBA" id="ARBA00004496"/>
    </source>
</evidence>
<comment type="catalytic activity">
    <reaction evidence="1 12 13">
        <text>Endonucleolytic cleavage to 5'-phosphomonoester.</text>
        <dbReference type="EC" id="3.1.26.4"/>
    </reaction>
</comment>
<dbReference type="NCBIfam" id="NF000595">
    <property type="entry name" value="PRK00015.1-3"/>
    <property type="match status" value="1"/>
</dbReference>
<dbReference type="eggNOG" id="COG0164">
    <property type="taxonomic scope" value="Bacteria"/>
</dbReference>
<evidence type="ECO:0000256" key="1">
    <source>
        <dbReference type="ARBA" id="ARBA00000077"/>
    </source>
</evidence>
<dbReference type="GO" id="GO:0046872">
    <property type="term" value="F:metal ion binding"/>
    <property type="evidence" value="ECO:0007669"/>
    <property type="project" value="UniProtKB-KW"/>
</dbReference>
<evidence type="ECO:0000259" key="14">
    <source>
        <dbReference type="PROSITE" id="PS51975"/>
    </source>
</evidence>
<dbReference type="InterPro" id="IPR036397">
    <property type="entry name" value="RNaseH_sf"/>
</dbReference>
<dbReference type="GO" id="GO:0003723">
    <property type="term" value="F:RNA binding"/>
    <property type="evidence" value="ECO:0007669"/>
    <property type="project" value="UniProtKB-UniRule"/>
</dbReference>
<comment type="cofactor">
    <cofactor evidence="12">
        <name>Mn(2+)</name>
        <dbReference type="ChEBI" id="CHEBI:29035"/>
    </cofactor>
    <cofactor evidence="12">
        <name>Mg(2+)</name>
        <dbReference type="ChEBI" id="CHEBI:18420"/>
    </cofactor>
    <text evidence="12">Manganese or magnesium. Binds 1 divalent metal ion per monomer in the absence of substrate. May bind a second metal ion after substrate binding.</text>
</comment>
<protein>
    <recommendedName>
        <fullName evidence="13">Ribonuclease</fullName>
        <ecNumber evidence="13">3.1.26.4</ecNumber>
    </recommendedName>
</protein>
<dbReference type="PROSITE" id="PS51975">
    <property type="entry name" value="RNASE_H_2"/>
    <property type="match status" value="1"/>
</dbReference>
<comment type="subcellular location">
    <subcellularLocation>
        <location evidence="4">Cytoplasm</location>
    </subcellularLocation>
</comment>
<keyword evidence="8 12" id="KW-0479">Metal-binding</keyword>
<evidence type="ECO:0000256" key="8">
    <source>
        <dbReference type="ARBA" id="ARBA00022723"/>
    </source>
</evidence>
<evidence type="ECO:0000256" key="11">
    <source>
        <dbReference type="ARBA" id="ARBA00023211"/>
    </source>
</evidence>
<dbReference type="EMBL" id="BX571661">
    <property type="protein sequence ID" value="CAE10744.1"/>
    <property type="molecule type" value="Genomic_DNA"/>
</dbReference>
<dbReference type="InterPro" id="IPR022898">
    <property type="entry name" value="RNase_HII"/>
</dbReference>
<comment type="similarity">
    <text evidence="5 13">Belongs to the RNase HII family.</text>
</comment>
<feature type="binding site" evidence="12">
    <location>
        <position position="8"/>
    </location>
    <ligand>
        <name>a divalent metal cation</name>
        <dbReference type="ChEBI" id="CHEBI:60240"/>
    </ligand>
</feature>
<feature type="binding site" evidence="12">
    <location>
        <position position="94"/>
    </location>
    <ligand>
        <name>a divalent metal cation</name>
        <dbReference type="ChEBI" id="CHEBI:60240"/>
    </ligand>
</feature>
<comment type="function">
    <text evidence="3 13">Endonuclease that specifically degrades the RNA of RNA-DNA hybrids.</text>
</comment>
<dbReference type="Pfam" id="PF01351">
    <property type="entry name" value="RNase_HII"/>
    <property type="match status" value="1"/>
</dbReference>
<evidence type="ECO:0000256" key="5">
    <source>
        <dbReference type="ARBA" id="ARBA00007383"/>
    </source>
</evidence>
<dbReference type="GO" id="GO:0004523">
    <property type="term" value="F:RNA-DNA hybrid ribonuclease activity"/>
    <property type="evidence" value="ECO:0007669"/>
    <property type="project" value="UniProtKB-UniRule"/>
</dbReference>
<dbReference type="GO" id="GO:0043137">
    <property type="term" value="P:DNA replication, removal of RNA primer"/>
    <property type="evidence" value="ECO:0007669"/>
    <property type="project" value="TreeGrafter"/>
</dbReference>
<keyword evidence="10 12" id="KW-0378">Hydrolase</keyword>
<evidence type="ECO:0000256" key="6">
    <source>
        <dbReference type="ARBA" id="ARBA00022490"/>
    </source>
</evidence>
<keyword evidence="6" id="KW-0963">Cytoplasm</keyword>
<dbReference type="KEGG" id="wsu:WS1718"/>
<dbReference type="STRING" id="273121.WS1718"/>
<keyword evidence="16" id="KW-1185">Reference proteome</keyword>
<comment type="cofactor">
    <cofactor evidence="2">
        <name>Mg(2+)</name>
        <dbReference type="ChEBI" id="CHEBI:18420"/>
    </cofactor>
</comment>
<dbReference type="AlphaFoldDB" id="Q7M8D3"/>
<sequence>MRICGIDEAGRGTLAGSLFVAGVVLEIEIEGLRDSKKLSKKNRFRLYDEIVQNASFHIVESSAQKVDSLGLGICLRESILEICTQVSADSYIMDGNTSFGVQGVETLIRGDSLLPCISAASILAKASKDREMERLDRLHPEYGFAKHCGYGTKAHLEAILHLGYSPFHRQSFKLKRLLYPTLF</sequence>
<evidence type="ECO:0000313" key="16">
    <source>
        <dbReference type="Proteomes" id="UP000000422"/>
    </source>
</evidence>
<dbReference type="InterPro" id="IPR001352">
    <property type="entry name" value="RNase_HII/HIII"/>
</dbReference>
<evidence type="ECO:0000256" key="2">
    <source>
        <dbReference type="ARBA" id="ARBA00001946"/>
    </source>
</evidence>
<dbReference type="PANTHER" id="PTHR10954">
    <property type="entry name" value="RIBONUCLEASE H2 SUBUNIT A"/>
    <property type="match status" value="1"/>
</dbReference>
<keyword evidence="7 12" id="KW-0540">Nuclease</keyword>
<evidence type="ECO:0000256" key="7">
    <source>
        <dbReference type="ARBA" id="ARBA00022722"/>
    </source>
</evidence>
<dbReference type="EC" id="3.1.26.4" evidence="13"/>